<sequence length="146" mass="16207">MTTPSSWSLATIQNTLWGLVNRNPTSPVLVKSSEEAAEVADAVFKNFSVLLTLQTVYKEFLGLRCMIEKWYKELTEAQDILAVLPPFGCTTTCVEISIQKVKIKAILDTVSPVNVVSSKLVMKLKLANATEPMRIQYLELGKTTVQ</sequence>
<reference evidence="1" key="1">
    <citation type="submission" date="2022-04" db="EMBL/GenBank/DDBJ databases">
        <title>Genome of the entomopathogenic fungus Entomophthora muscae.</title>
        <authorList>
            <person name="Elya C."/>
            <person name="Lovett B.R."/>
            <person name="Lee E."/>
            <person name="Macias A.M."/>
            <person name="Hajek A.E."/>
            <person name="De Bivort B.L."/>
            <person name="Kasson M.T."/>
            <person name="De Fine Licht H.H."/>
            <person name="Stajich J.E."/>
        </authorList>
    </citation>
    <scope>NUCLEOTIDE SEQUENCE</scope>
    <source>
        <strain evidence="1">Berkeley</strain>
    </source>
</reference>
<dbReference type="EMBL" id="QTSX02006518">
    <property type="protein sequence ID" value="KAJ9053444.1"/>
    <property type="molecule type" value="Genomic_DNA"/>
</dbReference>
<name>A0ACC2RTS9_9FUNG</name>
<protein>
    <submittedName>
        <fullName evidence="1">Uncharacterized protein</fullName>
    </submittedName>
</protein>
<dbReference type="Proteomes" id="UP001165960">
    <property type="component" value="Unassembled WGS sequence"/>
</dbReference>
<comment type="caution">
    <text evidence="1">The sequence shown here is derived from an EMBL/GenBank/DDBJ whole genome shotgun (WGS) entry which is preliminary data.</text>
</comment>
<organism evidence="1 2">
    <name type="scientific">Entomophthora muscae</name>
    <dbReference type="NCBI Taxonomy" id="34485"/>
    <lineage>
        <taxon>Eukaryota</taxon>
        <taxon>Fungi</taxon>
        <taxon>Fungi incertae sedis</taxon>
        <taxon>Zoopagomycota</taxon>
        <taxon>Entomophthoromycotina</taxon>
        <taxon>Entomophthoromycetes</taxon>
        <taxon>Entomophthorales</taxon>
        <taxon>Entomophthoraceae</taxon>
        <taxon>Entomophthora</taxon>
    </lineage>
</organism>
<evidence type="ECO:0000313" key="2">
    <source>
        <dbReference type="Proteomes" id="UP001165960"/>
    </source>
</evidence>
<accession>A0ACC2RTS9</accession>
<gene>
    <name evidence="1" type="ORF">DSO57_1024062</name>
</gene>
<proteinExistence type="predicted"/>
<keyword evidence="2" id="KW-1185">Reference proteome</keyword>
<evidence type="ECO:0000313" key="1">
    <source>
        <dbReference type="EMBL" id="KAJ9053444.1"/>
    </source>
</evidence>